<sequence>MGISGRTSAAVTYGTGDRHGTADAGDADGLYGDVNGSGACTAPVPGKVYLRRPAGGAAAHRGSGDSSGTPGDATAAVSGQEAPGQEAPGQEAVTSASSPGRDVTGVLSSPGPEAREAVTREIARLLQCWLEAYDGRRPVSVLRRGPYSPAVIDELRNRIRLDIDHRQGVASQLLRVSLPPSHRRRVSFTASAAVDGRVRAVVGHLARHQSKWRVEGVTLV</sequence>
<organism evidence="2 3">
    <name type="scientific">Corynebacterium provencense</name>
    <dbReference type="NCBI Taxonomy" id="1737425"/>
    <lineage>
        <taxon>Bacteria</taxon>
        <taxon>Bacillati</taxon>
        <taxon>Actinomycetota</taxon>
        <taxon>Actinomycetes</taxon>
        <taxon>Mycobacteriales</taxon>
        <taxon>Corynebacteriaceae</taxon>
        <taxon>Corynebacterium</taxon>
    </lineage>
</organism>
<dbReference type="Pfam" id="PF20060">
    <property type="entry name" value="DUF6459"/>
    <property type="match status" value="1"/>
</dbReference>
<gene>
    <name evidence="2" type="ORF">Csp1_07940</name>
</gene>
<feature type="region of interest" description="Disordered" evidence="1">
    <location>
        <begin position="54"/>
        <end position="113"/>
    </location>
</feature>
<proteinExistence type="predicted"/>
<name>A0A2Z3YW18_9CORY</name>
<evidence type="ECO:0000313" key="2">
    <source>
        <dbReference type="EMBL" id="AWT25603.1"/>
    </source>
</evidence>
<dbReference type="KEGG" id="cpre:Csp1_07940"/>
<protein>
    <submittedName>
        <fullName evidence="2">Uncharacterized protein</fullName>
    </submittedName>
</protein>
<dbReference type="InterPro" id="IPR045596">
    <property type="entry name" value="DUF6459"/>
</dbReference>
<dbReference type="RefSeq" id="WP_193867119.1">
    <property type="nucleotide sequence ID" value="NZ_CP024988.1"/>
</dbReference>
<dbReference type="EMBL" id="CP024988">
    <property type="protein sequence ID" value="AWT25603.1"/>
    <property type="molecule type" value="Genomic_DNA"/>
</dbReference>
<dbReference type="STRING" id="1737425.GCA_900049755_00500"/>
<feature type="compositionally biased region" description="Low complexity" evidence="1">
    <location>
        <begin position="54"/>
        <end position="68"/>
    </location>
</feature>
<dbReference type="Proteomes" id="UP000247696">
    <property type="component" value="Chromosome"/>
</dbReference>
<accession>A0A2Z3YW18</accession>
<reference evidence="3" key="1">
    <citation type="submission" date="2017-11" db="EMBL/GenBank/DDBJ databases">
        <title>Otitis media/interna in a cat caused by the recently described species Corynebacterium provencense.</title>
        <authorList>
            <person name="Kittl S."/>
            <person name="Brodard I."/>
            <person name="Rychener L."/>
            <person name="Jores J."/>
            <person name="Roosje P."/>
            <person name="Gobeli Brawand S."/>
        </authorList>
    </citation>
    <scope>NUCLEOTIDE SEQUENCE [LARGE SCALE GENOMIC DNA]</scope>
    <source>
        <strain evidence="3">17KM38</strain>
    </source>
</reference>
<keyword evidence="3" id="KW-1185">Reference proteome</keyword>
<dbReference type="AlphaFoldDB" id="A0A2Z3YW18"/>
<evidence type="ECO:0000313" key="3">
    <source>
        <dbReference type="Proteomes" id="UP000247696"/>
    </source>
</evidence>
<evidence type="ECO:0000256" key="1">
    <source>
        <dbReference type="SAM" id="MobiDB-lite"/>
    </source>
</evidence>